<keyword evidence="12" id="KW-1185">Reference proteome</keyword>
<keyword evidence="6" id="KW-0677">Repeat</keyword>
<dbReference type="PROSITE" id="PS51147">
    <property type="entry name" value="PFTA"/>
    <property type="match status" value="3"/>
</dbReference>
<accession>A0A1D1VTC4</accession>
<evidence type="ECO:0000256" key="5">
    <source>
        <dbReference type="ARBA" id="ARBA00022679"/>
    </source>
</evidence>
<evidence type="ECO:0000256" key="8">
    <source>
        <dbReference type="ARBA" id="ARBA00047658"/>
    </source>
</evidence>
<evidence type="ECO:0000256" key="9">
    <source>
        <dbReference type="RuleBase" id="RU367120"/>
    </source>
</evidence>
<comment type="caution">
    <text evidence="11">The sequence shown here is derived from an EMBL/GenBank/DDBJ whole genome shotgun (WGS) entry which is preliminary data.</text>
</comment>
<comment type="function">
    <text evidence="9">Catalyzes the transfer of a geranyl-geranyl moiety from geranyl-geranyl pyrophosphate to cysteines occuring in specific C-terminal amino acid sequences.</text>
</comment>
<evidence type="ECO:0000313" key="11">
    <source>
        <dbReference type="EMBL" id="GAV03008.1"/>
    </source>
</evidence>
<feature type="coiled-coil region" evidence="10">
    <location>
        <begin position="239"/>
        <end position="266"/>
    </location>
</feature>
<evidence type="ECO:0000256" key="2">
    <source>
        <dbReference type="ARBA" id="ARBA00012656"/>
    </source>
</evidence>
<proteinExistence type="inferred from homology"/>
<dbReference type="FunFam" id="1.25.40.120:FF:000035">
    <property type="entry name" value="Geranylgeranyl transferase type-2 subunit alpha"/>
    <property type="match status" value="1"/>
</dbReference>
<gene>
    <name evidence="11" type="primary">RvY_13499-1</name>
    <name evidence="11" type="synonym">RvY_13499.1</name>
    <name evidence="11" type="ORF">RvY_13499</name>
</gene>
<keyword evidence="10" id="KW-0175">Coiled coil</keyword>
<comment type="catalytic activity">
    <reaction evidence="8 9">
        <text>geranylgeranyl diphosphate + L-cysteinyl-[protein] = S-geranylgeranyl-L-cysteinyl-[protein] + diphosphate</text>
        <dbReference type="Rhea" id="RHEA:21240"/>
        <dbReference type="Rhea" id="RHEA-COMP:10131"/>
        <dbReference type="Rhea" id="RHEA-COMP:11537"/>
        <dbReference type="ChEBI" id="CHEBI:29950"/>
        <dbReference type="ChEBI" id="CHEBI:33019"/>
        <dbReference type="ChEBI" id="CHEBI:57533"/>
        <dbReference type="ChEBI" id="CHEBI:86021"/>
        <dbReference type="EC" id="2.5.1.60"/>
    </reaction>
</comment>
<comment type="similarity">
    <text evidence="1 9">Belongs to the protein prenyltransferase subunit alpha family.</text>
</comment>
<dbReference type="InterPro" id="IPR002088">
    <property type="entry name" value="Prenyl_trans_a"/>
</dbReference>
<dbReference type="GO" id="GO:0097354">
    <property type="term" value="P:prenylation"/>
    <property type="evidence" value="ECO:0007669"/>
    <property type="project" value="UniProtKB-UniRule"/>
</dbReference>
<dbReference type="Proteomes" id="UP000186922">
    <property type="component" value="Unassembled WGS sequence"/>
</dbReference>
<evidence type="ECO:0000256" key="10">
    <source>
        <dbReference type="SAM" id="Coils"/>
    </source>
</evidence>
<dbReference type="Gene3D" id="1.25.40.120">
    <property type="entry name" value="Protein prenylyltransferase"/>
    <property type="match status" value="1"/>
</dbReference>
<dbReference type="EC" id="2.5.1.60" evidence="2 9"/>
<evidence type="ECO:0000313" key="12">
    <source>
        <dbReference type="Proteomes" id="UP000186922"/>
    </source>
</evidence>
<sequence>MHGRVKERTPEEKQEAVRKEKERKLLGFTTLWKDIVDRRAEGDRSSETLMKTNQLLAKCSDLYTLWNYRREILLADLTDAESEEGKRDGILRIELSVTESCLALDFKSYSTWYHRKWTLEQMQKADWQRELDLTSQLFRLDARNFHCWNYRRFIVERGHIPLSSELAFSTKLIADDPSNYSAWHYRTTLIPLLFPTVPSPEHQTQIRTELALVVTAVNVKANDQGIWFYTQFLVEQIQKGGYTNLLDELKEEVKKLYEEGDLTAEESIAVLHGYVRLLLLDPIQNLKESDKKFVDDSIDKLCSLDPLRKGYYQSLRDAL</sequence>
<evidence type="ECO:0000256" key="3">
    <source>
        <dbReference type="ARBA" id="ARBA00014772"/>
    </source>
</evidence>
<dbReference type="SUPFAM" id="SSF48439">
    <property type="entry name" value="Protein prenylyltransferase"/>
    <property type="match status" value="1"/>
</dbReference>
<dbReference type="GO" id="GO:0005968">
    <property type="term" value="C:Rab-protein geranylgeranyltransferase complex"/>
    <property type="evidence" value="ECO:0007669"/>
    <property type="project" value="TreeGrafter"/>
</dbReference>
<dbReference type="PANTHER" id="PTHR11129:SF2">
    <property type="entry name" value="GERANYLGERANYL TRANSFERASE TYPE-2 SUBUNIT ALPHA"/>
    <property type="match status" value="1"/>
</dbReference>
<reference evidence="11 12" key="1">
    <citation type="journal article" date="2016" name="Nat. Commun.">
        <title>Extremotolerant tardigrade genome and improved radiotolerance of human cultured cells by tardigrade-unique protein.</title>
        <authorList>
            <person name="Hashimoto T."/>
            <person name="Horikawa D.D."/>
            <person name="Saito Y."/>
            <person name="Kuwahara H."/>
            <person name="Kozuka-Hata H."/>
            <person name="Shin-I T."/>
            <person name="Minakuchi Y."/>
            <person name="Ohishi K."/>
            <person name="Motoyama A."/>
            <person name="Aizu T."/>
            <person name="Enomoto A."/>
            <person name="Kondo K."/>
            <person name="Tanaka S."/>
            <person name="Hara Y."/>
            <person name="Koshikawa S."/>
            <person name="Sagara H."/>
            <person name="Miura T."/>
            <person name="Yokobori S."/>
            <person name="Miyagawa K."/>
            <person name="Suzuki Y."/>
            <person name="Kubo T."/>
            <person name="Oyama M."/>
            <person name="Kohara Y."/>
            <person name="Fujiyama A."/>
            <person name="Arakawa K."/>
            <person name="Katayama T."/>
            <person name="Toyoda A."/>
            <person name="Kunieda T."/>
        </authorList>
    </citation>
    <scope>NUCLEOTIDE SEQUENCE [LARGE SCALE GENOMIC DNA]</scope>
    <source>
        <strain evidence="11 12">YOKOZUNA-1</strain>
    </source>
</reference>
<name>A0A1D1VTC4_RAMVA</name>
<dbReference type="AlphaFoldDB" id="A0A1D1VTC4"/>
<dbReference type="Pfam" id="PF01239">
    <property type="entry name" value="PPTA"/>
    <property type="match status" value="4"/>
</dbReference>
<evidence type="ECO:0000256" key="6">
    <source>
        <dbReference type="ARBA" id="ARBA00022737"/>
    </source>
</evidence>
<dbReference type="GO" id="GO:0004663">
    <property type="term" value="F:Rab geranylgeranyltransferase activity"/>
    <property type="evidence" value="ECO:0007669"/>
    <property type="project" value="UniProtKB-UniRule"/>
</dbReference>
<protein>
    <recommendedName>
        <fullName evidence="3 9">Geranylgeranyl transferase type-2 subunit alpha</fullName>
        <ecNumber evidence="2 9">2.5.1.60</ecNumber>
    </recommendedName>
    <alternativeName>
        <fullName evidence="7 9">Geranylgeranyl transferase type II subunit alpha</fullName>
    </alternativeName>
</protein>
<keyword evidence="5 9" id="KW-0808">Transferase</keyword>
<dbReference type="EMBL" id="BDGG01000009">
    <property type="protein sequence ID" value="GAV03008.1"/>
    <property type="molecule type" value="Genomic_DNA"/>
</dbReference>
<organism evidence="11 12">
    <name type="scientific">Ramazzottius varieornatus</name>
    <name type="common">Water bear</name>
    <name type="synonym">Tardigrade</name>
    <dbReference type="NCBI Taxonomy" id="947166"/>
    <lineage>
        <taxon>Eukaryota</taxon>
        <taxon>Metazoa</taxon>
        <taxon>Ecdysozoa</taxon>
        <taxon>Tardigrada</taxon>
        <taxon>Eutardigrada</taxon>
        <taxon>Parachela</taxon>
        <taxon>Hypsibioidea</taxon>
        <taxon>Ramazzottiidae</taxon>
        <taxon>Ramazzottius</taxon>
    </lineage>
</organism>
<dbReference type="STRING" id="947166.A0A1D1VTC4"/>
<evidence type="ECO:0000256" key="1">
    <source>
        <dbReference type="ARBA" id="ARBA00006734"/>
    </source>
</evidence>
<evidence type="ECO:0000256" key="7">
    <source>
        <dbReference type="ARBA" id="ARBA00031267"/>
    </source>
</evidence>
<evidence type="ECO:0000256" key="4">
    <source>
        <dbReference type="ARBA" id="ARBA00022602"/>
    </source>
</evidence>
<keyword evidence="4 9" id="KW-0637">Prenyltransferase</keyword>
<dbReference type="OrthoDB" id="1658at2759"/>
<dbReference type="PANTHER" id="PTHR11129">
    <property type="entry name" value="PROTEIN FARNESYLTRANSFERASE ALPHA SUBUNIT/RAB GERANYLGERANYL TRANSFERASE ALPHA SUBUNIT"/>
    <property type="match status" value="1"/>
</dbReference>